<feature type="region of interest" description="Disordered" evidence="1">
    <location>
        <begin position="1"/>
        <end position="34"/>
    </location>
</feature>
<evidence type="ECO:0000313" key="2">
    <source>
        <dbReference type="EMBL" id="ADB74664.1"/>
    </source>
</evidence>
<keyword evidence="3" id="KW-1185">Reference proteome</keyword>
<feature type="compositionally biased region" description="Polar residues" evidence="1">
    <location>
        <begin position="1"/>
        <end position="15"/>
    </location>
</feature>
<accession>D2SEX4</accession>
<reference evidence="3" key="2">
    <citation type="submission" date="2010-01" db="EMBL/GenBank/DDBJ databases">
        <title>The complete genome of Geodermatophilus obscurus DSM 43160.</title>
        <authorList>
            <consortium name="US DOE Joint Genome Institute (JGI-PGF)"/>
            <person name="Lucas S."/>
            <person name="Copeland A."/>
            <person name="Lapidus A."/>
            <person name="Glavina del Rio T."/>
            <person name="Dalin E."/>
            <person name="Tice H."/>
            <person name="Bruce D."/>
            <person name="Goodwin L."/>
            <person name="Pitluck S."/>
            <person name="Kyrpides N."/>
            <person name="Mavromatis K."/>
            <person name="Ivanova N."/>
            <person name="Munk A.C."/>
            <person name="Brettin T."/>
            <person name="Detter J.C."/>
            <person name="Han C."/>
            <person name="Larimer F."/>
            <person name="Land M."/>
            <person name="Hauser L."/>
            <person name="Markowitz V."/>
            <person name="Cheng J.-F."/>
            <person name="Hugenholtz P."/>
            <person name="Woyke T."/>
            <person name="Wu D."/>
            <person name="Jando M."/>
            <person name="Schneider S."/>
            <person name="Klenk H.-P."/>
            <person name="Eisen J.A."/>
        </authorList>
    </citation>
    <scope>NUCLEOTIDE SEQUENCE [LARGE SCALE GENOMIC DNA]</scope>
    <source>
        <strain evidence="3">ATCC 25078 / DSM 43160 / JCM 3152 / KCC A-0152 / KCTC 9177 / NBRC 13315 / NRRL B-3577 / G-20</strain>
    </source>
</reference>
<proteinExistence type="predicted"/>
<gene>
    <name evidence="2" type="ordered locus">Gobs_1968</name>
</gene>
<evidence type="ECO:0000313" key="3">
    <source>
        <dbReference type="Proteomes" id="UP000001382"/>
    </source>
</evidence>
<organism evidence="2 3">
    <name type="scientific">Geodermatophilus obscurus (strain ATCC 25078 / DSM 43160 / JCM 3152 / CCUG 61914 / KCC A-0152 / KCTC 9177 / NBRC 13315 / NRRL B-3577 / G-20)</name>
    <dbReference type="NCBI Taxonomy" id="526225"/>
    <lineage>
        <taxon>Bacteria</taxon>
        <taxon>Bacillati</taxon>
        <taxon>Actinomycetota</taxon>
        <taxon>Actinomycetes</taxon>
        <taxon>Geodermatophilales</taxon>
        <taxon>Geodermatophilaceae</taxon>
        <taxon>Geodermatophilus</taxon>
    </lineage>
</organism>
<dbReference type="KEGG" id="gob:Gobs_1968"/>
<protein>
    <submittedName>
        <fullName evidence="2">Uncharacterized protein</fullName>
    </submittedName>
</protein>
<dbReference type="Proteomes" id="UP000001382">
    <property type="component" value="Chromosome"/>
</dbReference>
<dbReference type="HOGENOM" id="CLU_3373961_0_0_11"/>
<name>D2SEX4_GEOOG</name>
<dbReference type="STRING" id="526225.Gobs_1968"/>
<sequence length="34" mass="3371">MAGMTTPTVGGSSAVTARAGTWAEATVDEATDTR</sequence>
<evidence type="ECO:0000256" key="1">
    <source>
        <dbReference type="SAM" id="MobiDB-lite"/>
    </source>
</evidence>
<dbReference type="AlphaFoldDB" id="D2SEX4"/>
<reference evidence="2 3" key="1">
    <citation type="journal article" date="2010" name="Stand. Genomic Sci.">
        <title>Complete genome sequence of Geodermatophilus obscurus type strain (G-20).</title>
        <authorList>
            <person name="Ivanova N."/>
            <person name="Sikorski J."/>
            <person name="Jando M."/>
            <person name="Munk C."/>
            <person name="Lapidus A."/>
            <person name="Glavina Del Rio T."/>
            <person name="Copeland A."/>
            <person name="Tice H."/>
            <person name="Cheng J.-F."/>
            <person name="Lucas S."/>
            <person name="Chen F."/>
            <person name="Nolan M."/>
            <person name="Bruce D."/>
            <person name="Goodwin L."/>
            <person name="Pitluck S."/>
            <person name="Mavromatis K."/>
            <person name="Mikhailova N."/>
            <person name="Pati A."/>
            <person name="Chen A."/>
            <person name="Palaniappan K."/>
            <person name="Land M."/>
            <person name="Hauser L."/>
            <person name="Chang Y.-J."/>
            <person name="Jeffries C.D."/>
            <person name="Meincke L."/>
            <person name="Brettin T."/>
            <person name="Detter J.C."/>
            <person name="Detter J.C."/>
            <person name="Rohde M."/>
            <person name="Goeker M."/>
            <person name="Bristow J."/>
            <person name="Eisen J.A."/>
            <person name="Markowitz V."/>
            <person name="Hugenholtz P."/>
            <person name="Kyrpides N.C."/>
            <person name="Klenk H.-P."/>
        </authorList>
    </citation>
    <scope>NUCLEOTIDE SEQUENCE [LARGE SCALE GENOMIC DNA]</scope>
    <source>
        <strain evidence="3">ATCC 25078 / DSM 43160 / JCM 3152 / KCC A-0152 / KCTC 9177 / NBRC 13315 / NRRL B-3577 / G-20</strain>
    </source>
</reference>
<dbReference type="EMBL" id="CP001867">
    <property type="protein sequence ID" value="ADB74664.1"/>
    <property type="molecule type" value="Genomic_DNA"/>
</dbReference>